<name>A0A3M0JRC5_HIRRU</name>
<evidence type="ECO:0000313" key="2">
    <source>
        <dbReference type="EMBL" id="RMC01644.1"/>
    </source>
</evidence>
<comment type="caution">
    <text evidence="2">The sequence shown here is derived from an EMBL/GenBank/DDBJ whole genome shotgun (WGS) entry which is preliminary data.</text>
</comment>
<dbReference type="EMBL" id="QRBI01000136">
    <property type="protein sequence ID" value="RMC01644.1"/>
    <property type="molecule type" value="Genomic_DNA"/>
</dbReference>
<dbReference type="Proteomes" id="UP000269221">
    <property type="component" value="Unassembled WGS sequence"/>
</dbReference>
<gene>
    <name evidence="2" type="ORF">DUI87_21657</name>
</gene>
<sequence>MNHERGGGDSLGTSLSLDASPGSFQNPGKGPEVTRSDRQGDQEEREGDMDRFPGLTLDICLMSLIYLHGHKDLIRSVVAQQSRVKGRSRPVDKIYDRSALNSFCVSHGLYMTDVSSAFEKSISIAFNSSSFLT</sequence>
<feature type="compositionally biased region" description="Basic and acidic residues" evidence="1">
    <location>
        <begin position="32"/>
        <end position="42"/>
    </location>
</feature>
<feature type="compositionally biased region" description="Low complexity" evidence="1">
    <location>
        <begin position="11"/>
        <end position="20"/>
    </location>
</feature>
<reference evidence="2 3" key="1">
    <citation type="submission" date="2018-07" db="EMBL/GenBank/DDBJ databases">
        <title>A high quality draft genome assembly of the barn swallow (H. rustica rustica).</title>
        <authorList>
            <person name="Formenti G."/>
            <person name="Chiara M."/>
            <person name="Poveda L."/>
            <person name="Francoijs K.-J."/>
            <person name="Bonisoli-Alquati A."/>
            <person name="Canova L."/>
            <person name="Gianfranceschi L."/>
            <person name="Horner D.S."/>
            <person name="Saino N."/>
        </authorList>
    </citation>
    <scope>NUCLEOTIDE SEQUENCE [LARGE SCALE GENOMIC DNA]</scope>
    <source>
        <strain evidence="2">Chelidonia</strain>
        <tissue evidence="2">Blood</tissue>
    </source>
</reference>
<proteinExistence type="predicted"/>
<evidence type="ECO:0000313" key="3">
    <source>
        <dbReference type="Proteomes" id="UP000269221"/>
    </source>
</evidence>
<evidence type="ECO:0000256" key="1">
    <source>
        <dbReference type="SAM" id="MobiDB-lite"/>
    </source>
</evidence>
<feature type="region of interest" description="Disordered" evidence="1">
    <location>
        <begin position="1"/>
        <end position="50"/>
    </location>
</feature>
<dbReference type="AlphaFoldDB" id="A0A3M0JRC5"/>
<organism evidence="2 3">
    <name type="scientific">Hirundo rustica rustica</name>
    <dbReference type="NCBI Taxonomy" id="333673"/>
    <lineage>
        <taxon>Eukaryota</taxon>
        <taxon>Metazoa</taxon>
        <taxon>Chordata</taxon>
        <taxon>Craniata</taxon>
        <taxon>Vertebrata</taxon>
        <taxon>Euteleostomi</taxon>
        <taxon>Archelosauria</taxon>
        <taxon>Archosauria</taxon>
        <taxon>Dinosauria</taxon>
        <taxon>Saurischia</taxon>
        <taxon>Theropoda</taxon>
        <taxon>Coelurosauria</taxon>
        <taxon>Aves</taxon>
        <taxon>Neognathae</taxon>
        <taxon>Neoaves</taxon>
        <taxon>Telluraves</taxon>
        <taxon>Australaves</taxon>
        <taxon>Passeriformes</taxon>
        <taxon>Sylvioidea</taxon>
        <taxon>Hirundinidae</taxon>
        <taxon>Hirundo</taxon>
    </lineage>
</organism>
<accession>A0A3M0JRC5</accession>
<protein>
    <submittedName>
        <fullName evidence="2">Uncharacterized protein</fullName>
    </submittedName>
</protein>
<keyword evidence="3" id="KW-1185">Reference proteome</keyword>